<dbReference type="InterPro" id="IPR000641">
    <property type="entry name" value="CbxX/CfxQ"/>
</dbReference>
<feature type="domain" description="AAA+ ATPase" evidence="5">
    <location>
        <begin position="565"/>
        <end position="708"/>
    </location>
</feature>
<dbReference type="AlphaFoldDB" id="A0A327ZKU6"/>
<dbReference type="SUPFAM" id="SSF52540">
    <property type="entry name" value="P-loop containing nucleoside triphosphate hydrolases"/>
    <property type="match status" value="2"/>
</dbReference>
<evidence type="ECO:0000256" key="4">
    <source>
        <dbReference type="SAM" id="MobiDB-lite"/>
    </source>
</evidence>
<dbReference type="PRINTS" id="PR00819">
    <property type="entry name" value="CBXCFQXSUPER"/>
</dbReference>
<keyword evidence="2" id="KW-0547">Nucleotide-binding</keyword>
<evidence type="ECO:0000259" key="5">
    <source>
        <dbReference type="SMART" id="SM00382"/>
    </source>
</evidence>
<proteinExistence type="inferred from homology"/>
<dbReference type="OrthoDB" id="9806903at2"/>
<dbReference type="Gene3D" id="1.10.8.60">
    <property type="match status" value="2"/>
</dbReference>
<dbReference type="InterPro" id="IPR041627">
    <property type="entry name" value="AAA_lid_6"/>
</dbReference>
<accession>A0A327ZKU6</accession>
<protein>
    <submittedName>
        <fullName evidence="6">SpoVK/Ycf46/Vps4 family AAA+-type ATPase</fullName>
    </submittedName>
</protein>
<dbReference type="InterPro" id="IPR027417">
    <property type="entry name" value="P-loop_NTPase"/>
</dbReference>
<evidence type="ECO:0000256" key="1">
    <source>
        <dbReference type="ARBA" id="ARBA00010378"/>
    </source>
</evidence>
<feature type="region of interest" description="Disordered" evidence="4">
    <location>
        <begin position="471"/>
        <end position="501"/>
    </location>
</feature>
<dbReference type="EMBL" id="QLMJ01000001">
    <property type="protein sequence ID" value="RAK42905.1"/>
    <property type="molecule type" value="Genomic_DNA"/>
</dbReference>
<keyword evidence="7" id="KW-1185">Reference proteome</keyword>
<comment type="caution">
    <text evidence="6">The sequence shown here is derived from an EMBL/GenBank/DDBJ whole genome shotgun (WGS) entry which is preliminary data.</text>
</comment>
<evidence type="ECO:0000313" key="7">
    <source>
        <dbReference type="Proteomes" id="UP000249341"/>
    </source>
</evidence>
<dbReference type="PANTHER" id="PTHR43392">
    <property type="entry name" value="AAA-TYPE ATPASE FAMILY PROTEIN / ANKYRIN REPEAT FAMILY PROTEIN"/>
    <property type="match status" value="1"/>
</dbReference>
<dbReference type="PANTHER" id="PTHR43392:SF2">
    <property type="entry name" value="AAA-TYPE ATPASE FAMILY PROTEIN _ ANKYRIN REPEAT FAMILY PROTEIN"/>
    <property type="match status" value="1"/>
</dbReference>
<dbReference type="CDD" id="cd00009">
    <property type="entry name" value="AAA"/>
    <property type="match status" value="1"/>
</dbReference>
<dbReference type="RefSeq" id="WP_111646739.1">
    <property type="nucleotide sequence ID" value="NZ_JACHWI010000001.1"/>
</dbReference>
<feature type="domain" description="AAA+ ATPase" evidence="5">
    <location>
        <begin position="849"/>
        <end position="988"/>
    </location>
</feature>
<dbReference type="Pfam" id="PF17866">
    <property type="entry name" value="AAA_lid_6"/>
    <property type="match status" value="2"/>
</dbReference>
<dbReference type="SMART" id="SM00710">
    <property type="entry name" value="PbH1"/>
    <property type="match status" value="11"/>
</dbReference>
<dbReference type="Pfam" id="PF00004">
    <property type="entry name" value="AAA"/>
    <property type="match status" value="2"/>
</dbReference>
<evidence type="ECO:0000256" key="2">
    <source>
        <dbReference type="ARBA" id="ARBA00022741"/>
    </source>
</evidence>
<gene>
    <name evidence="6" type="ORF">B0I29_10135</name>
</gene>
<name>A0A327ZKU6_9ACTN</name>
<dbReference type="SMART" id="SM00382">
    <property type="entry name" value="AAA"/>
    <property type="match status" value="2"/>
</dbReference>
<organism evidence="6 7">
    <name type="scientific">Actinoplanes lutulentus</name>
    <dbReference type="NCBI Taxonomy" id="1287878"/>
    <lineage>
        <taxon>Bacteria</taxon>
        <taxon>Bacillati</taxon>
        <taxon>Actinomycetota</taxon>
        <taxon>Actinomycetes</taxon>
        <taxon>Micromonosporales</taxon>
        <taxon>Micromonosporaceae</taxon>
        <taxon>Actinoplanes</taxon>
    </lineage>
</organism>
<dbReference type="InterPro" id="IPR050773">
    <property type="entry name" value="CbxX/CfxQ_RuBisCO_ESX"/>
</dbReference>
<dbReference type="Gene3D" id="2.160.20.10">
    <property type="entry name" value="Single-stranded right-handed beta-helix, Pectin lyase-like"/>
    <property type="match status" value="2"/>
</dbReference>
<dbReference type="Gene3D" id="3.40.50.300">
    <property type="entry name" value="P-loop containing nucleotide triphosphate hydrolases"/>
    <property type="match status" value="2"/>
</dbReference>
<dbReference type="InterPro" id="IPR012334">
    <property type="entry name" value="Pectin_lyas_fold"/>
</dbReference>
<dbReference type="CDD" id="cd19481">
    <property type="entry name" value="RecA-like_protease"/>
    <property type="match status" value="1"/>
</dbReference>
<dbReference type="GO" id="GO:0016887">
    <property type="term" value="F:ATP hydrolysis activity"/>
    <property type="evidence" value="ECO:0007669"/>
    <property type="project" value="InterPro"/>
</dbReference>
<evidence type="ECO:0000256" key="3">
    <source>
        <dbReference type="ARBA" id="ARBA00022840"/>
    </source>
</evidence>
<dbReference type="InterPro" id="IPR006626">
    <property type="entry name" value="PbH1"/>
</dbReference>
<dbReference type="Pfam" id="PF13229">
    <property type="entry name" value="Beta_helix"/>
    <property type="match status" value="2"/>
</dbReference>
<dbReference type="InterPro" id="IPR011050">
    <property type="entry name" value="Pectin_lyase_fold/virulence"/>
</dbReference>
<dbReference type="InterPro" id="IPR003959">
    <property type="entry name" value="ATPase_AAA_core"/>
</dbReference>
<dbReference type="GO" id="GO:0005524">
    <property type="term" value="F:ATP binding"/>
    <property type="evidence" value="ECO:0007669"/>
    <property type="project" value="UniProtKB-KW"/>
</dbReference>
<sequence>MSHDVLTVSQTEPGCHLTISAALRAASPDSTIVVQPGRYAEQLMLHGSVTLIAEDGPGTVVVETGEVVVYAGGGTNVLRSLVLRGGDERLPTVQVGAGTLELDGCEVAGRGIAAVHARGGGLRVRGGSVTNAAGAGILVEADAHVEARGTSITDIGTTALLLAGTGDPEFHQCVIRDVRGAGVHSVSGRARLLDCEISAVDGPGLAIEGGEPMLSATTIRDTVGAGILVVNGSPVLHGCTVEGAGGHGVVVVNGTPVMRDCRVTAPAGNGLFLTDTAKAEFAGCDVAGGVVLDDSAEARLTGGVLHGTATAPALSVQGSAAGTVDGVTMRDADHALVVAGAARAELTDVTIVAARTTGVEVRDTGRVTVARSEMRDCATGLHVVSGVAHLSGTRLSGGSNAIVSDGGNTIIDGCDIADTTAIGVTAAAGAKLRLKATRVHGCGGAGVRYGPGSRGVVDGCEIFGNAGGGLQLETGEPVEVTDTSQTRNKPTAPEPVPAAPAAPAVPAVPAARNVAEPAVDAAGVLLGQLEAMVGLAGVKREVATLVGLHRVNKRRAAAGLPSPPMSRHMVFAGAPGTGKTTVARLYGEILAALGVLRQGQIVEVARADLVAEHVGGTAVKTTEKFTEALGGVLFIDEAYTLAPVDSGSGGGHDFGREAVDTLVKLMEDHRDDVVVIVAGYSQQMRTFMAANPGLNSRFAKTIEFESYSAAELQSIVESLCRTHHYSLDYDTRIALIELFQQMPRGASFGNARVARQVFEEMISRQAFRLAQQPDIAGVELAQLLPEDLGRPVTSVVESAAPQTSEADRLLVNLDAMIGLAEVKREVAELIDVLEAARARVAAGLPAPPVSRHLVFAGPPGTGKTTVARLYGKILAALGALPQGQLIEAARADLVGEYVGHTAQRTREVFERALGGVLFIDEAYTLSSAGSQQDFGREAIETLMKLMEDHRDEVVVIAAGYDEEMATFLDANPGLRSRFTRRINFANYAPDELVAIVEALARTSGYDCPGPTLTALRSHFEAVPRGRTFGNGRYARTVLDDMIVRQARRLRTAVKPTVEEMRTLLAADVAAVEAAAR</sequence>
<keyword evidence="3" id="KW-0067">ATP-binding</keyword>
<reference evidence="6 7" key="1">
    <citation type="submission" date="2018-06" db="EMBL/GenBank/DDBJ databases">
        <title>Genomic Encyclopedia of Type Strains, Phase III (KMG-III): the genomes of soil and plant-associated and newly described type strains.</title>
        <authorList>
            <person name="Whitman W."/>
        </authorList>
    </citation>
    <scope>NUCLEOTIDE SEQUENCE [LARGE SCALE GENOMIC DNA]</scope>
    <source>
        <strain evidence="6 7">CGMCC 4.7090</strain>
    </source>
</reference>
<dbReference type="InterPro" id="IPR039448">
    <property type="entry name" value="Beta_helix"/>
</dbReference>
<evidence type="ECO:0000313" key="6">
    <source>
        <dbReference type="EMBL" id="RAK42905.1"/>
    </source>
</evidence>
<dbReference type="SUPFAM" id="SSF51126">
    <property type="entry name" value="Pectin lyase-like"/>
    <property type="match status" value="2"/>
</dbReference>
<dbReference type="Proteomes" id="UP000249341">
    <property type="component" value="Unassembled WGS sequence"/>
</dbReference>
<comment type="similarity">
    <text evidence="1">Belongs to the CbxX/CfxQ family.</text>
</comment>
<dbReference type="FunFam" id="3.40.50.300:FF:000216">
    <property type="entry name" value="Type VII secretion ATPase EccA"/>
    <property type="match status" value="2"/>
</dbReference>
<dbReference type="InterPro" id="IPR003593">
    <property type="entry name" value="AAA+_ATPase"/>
</dbReference>